<proteinExistence type="predicted"/>
<evidence type="ECO:0000313" key="1">
    <source>
        <dbReference type="EMBL" id="VDN62537.1"/>
    </source>
</evidence>
<accession>A0A653B2S3</accession>
<gene>
    <name evidence="1" type="ORF">POT9AD_1550</name>
</gene>
<dbReference type="PANTHER" id="PTHR38731:SF1">
    <property type="entry name" value="FECR PROTEIN DOMAIN-CONTAINING PROTEIN"/>
    <property type="match status" value="1"/>
</dbReference>
<dbReference type="EMBL" id="LR130779">
    <property type="protein sequence ID" value="VDN62537.1"/>
    <property type="molecule type" value="Genomic_DNA"/>
</dbReference>
<dbReference type="AlphaFoldDB" id="A0A653B2S3"/>
<organism evidence="1">
    <name type="scientific">Ectopseudomonas oleovorans</name>
    <name type="common">Pseudomonas oleovorans</name>
    <dbReference type="NCBI Taxonomy" id="301"/>
    <lineage>
        <taxon>Bacteria</taxon>
        <taxon>Pseudomonadati</taxon>
        <taxon>Pseudomonadota</taxon>
        <taxon>Gammaproteobacteria</taxon>
        <taxon>Pseudomonadales</taxon>
        <taxon>Pseudomonadaceae</taxon>
        <taxon>Ectopseudomonas</taxon>
    </lineage>
</organism>
<dbReference type="Pfam" id="PF04773">
    <property type="entry name" value="FecR"/>
    <property type="match status" value="1"/>
</dbReference>
<sequence>MLGLRGALSAGAWFCRALLVVGACASVDALAEPVEDGELVGPLAPQLPVYVQYLEGRAWIVDARGAETALREGMLVDDKEGIRTEASTFVSLVSGDGSRIVLPSSSQVELHWEEEHERLQIMLRQGQVESYVRKQAEDDEHYQVLTPVGVLGVRGTHFRVRIAEGETRSLSEVLEGGVAARRVDDEQSAVLVGARQGLNLLPQGELRPVELLPAPRLLGQGGRDMSSGNWTLLLQPLPGATRYRVQLASDEQFLRIRQERFSETPSVNFSGLPVDTYHVRLSAFDDNGLEGMTSVYQILYLPAWRRNAP</sequence>
<dbReference type="PANTHER" id="PTHR38731">
    <property type="entry name" value="LIPL45-RELATED LIPOPROTEIN-RELATED"/>
    <property type="match status" value="1"/>
</dbReference>
<reference evidence="1" key="1">
    <citation type="submission" date="2018-11" db="EMBL/GenBank/DDBJ databases">
        <authorList>
            <consortium name="Genoscope - CEA"/>
            <person name="William W."/>
        </authorList>
    </citation>
    <scope>NUCLEOTIDE SEQUENCE [LARGE SCALE GENOMIC DNA]</scope>
    <source>
        <strain evidence="1">T9AD</strain>
    </source>
</reference>
<protein>
    <submittedName>
        <fullName evidence="1">Uncharacterized protein</fullName>
    </submittedName>
</protein>
<dbReference type="OrthoDB" id="9813091at2"/>
<dbReference type="Gene3D" id="2.60.120.1440">
    <property type="match status" value="1"/>
</dbReference>
<dbReference type="InterPro" id="IPR006860">
    <property type="entry name" value="FecR"/>
</dbReference>
<name>A0A653B2S3_ECTOL</name>